<gene>
    <name evidence="2" type="ORF">DEA8626_03880</name>
</gene>
<dbReference type="OrthoDB" id="9795402at2"/>
<dbReference type="InterPro" id="IPR053136">
    <property type="entry name" value="UTP_pyrophosphatase-like"/>
</dbReference>
<dbReference type="CDD" id="cd07344">
    <property type="entry name" value="M48_yhfN_like"/>
    <property type="match status" value="1"/>
</dbReference>
<dbReference type="RefSeq" id="WP_108854851.1">
    <property type="nucleotide sequence ID" value="NZ_OMOQ01000005.1"/>
</dbReference>
<evidence type="ECO:0000313" key="3">
    <source>
        <dbReference type="Proteomes" id="UP000244924"/>
    </source>
</evidence>
<dbReference type="InterPro" id="IPR002725">
    <property type="entry name" value="YgjP-like_metallopeptidase"/>
</dbReference>
<dbReference type="Pfam" id="PF01863">
    <property type="entry name" value="YgjP-like"/>
    <property type="match status" value="1"/>
</dbReference>
<evidence type="ECO:0000313" key="2">
    <source>
        <dbReference type="EMBL" id="SPH24847.1"/>
    </source>
</evidence>
<dbReference type="AlphaFoldDB" id="A0A2R8BN40"/>
<dbReference type="PANTHER" id="PTHR30399">
    <property type="entry name" value="UNCHARACTERIZED PROTEIN YGJP"/>
    <property type="match status" value="1"/>
</dbReference>
<proteinExistence type="predicted"/>
<keyword evidence="3" id="KW-1185">Reference proteome</keyword>
<name>A0A2R8BN40_9RHOB</name>
<organism evidence="2 3">
    <name type="scientific">Albidovulum aquaemixtae</name>
    <dbReference type="NCBI Taxonomy" id="1542388"/>
    <lineage>
        <taxon>Bacteria</taxon>
        <taxon>Pseudomonadati</taxon>
        <taxon>Pseudomonadota</taxon>
        <taxon>Alphaproteobacteria</taxon>
        <taxon>Rhodobacterales</taxon>
        <taxon>Paracoccaceae</taxon>
        <taxon>Albidovulum</taxon>
    </lineage>
</organism>
<feature type="domain" description="YgjP-like metallopeptidase" evidence="1">
    <location>
        <begin position="24"/>
        <end position="219"/>
    </location>
</feature>
<dbReference type="Gene3D" id="3.30.2010.10">
    <property type="entry name" value="Metalloproteases ('zincins'), catalytic domain"/>
    <property type="match status" value="1"/>
</dbReference>
<accession>A0A2R8BN40</accession>
<evidence type="ECO:0000259" key="1">
    <source>
        <dbReference type="Pfam" id="PF01863"/>
    </source>
</evidence>
<dbReference type="EMBL" id="OMOQ01000005">
    <property type="protein sequence ID" value="SPH24847.1"/>
    <property type="molecule type" value="Genomic_DNA"/>
</dbReference>
<dbReference type="PANTHER" id="PTHR30399:SF1">
    <property type="entry name" value="UTP PYROPHOSPHATASE"/>
    <property type="match status" value="1"/>
</dbReference>
<reference evidence="2 3" key="1">
    <citation type="submission" date="2018-03" db="EMBL/GenBank/DDBJ databases">
        <authorList>
            <person name="Keele B.F."/>
        </authorList>
    </citation>
    <scope>NUCLEOTIDE SEQUENCE [LARGE SCALE GENOMIC DNA]</scope>
    <source>
        <strain evidence="2 3">CECT 8626</strain>
    </source>
</reference>
<sequence length="231" mass="25730">MPEHILDGEPPLAITLRRSARARRFSLRVSRLDGRVTLSMPARAHEAEALDFARSKAAWLRAMISEAGERETVGIGTRLPVEGRPLAVTAAPVRAVRAEGGALLVPGTADRAGRRVQAFLKLLARDRLWVASRVHAGRLGRPFSRLTLRDTRSRWGSCTQDGGLMYSWRLIMAPPEVLDYVAAHEVAHLAEMNHSPAFWGTVAELLPGYARHRQWLKRNGAALHRWDFVGR</sequence>
<dbReference type="Proteomes" id="UP000244924">
    <property type="component" value="Unassembled WGS sequence"/>
</dbReference>
<protein>
    <recommendedName>
        <fullName evidence="1">YgjP-like metallopeptidase domain-containing protein</fullName>
    </recommendedName>
</protein>